<dbReference type="Pfam" id="PF00389">
    <property type="entry name" value="2-Hacid_dh"/>
    <property type="match status" value="1"/>
</dbReference>
<dbReference type="Pfam" id="PF02826">
    <property type="entry name" value="2-Hacid_dh_C"/>
    <property type="match status" value="1"/>
</dbReference>
<dbReference type="GO" id="GO:0030267">
    <property type="term" value="F:glyoxylate reductase (NADPH) activity"/>
    <property type="evidence" value="ECO:0007669"/>
    <property type="project" value="TreeGrafter"/>
</dbReference>
<dbReference type="CDD" id="cd05301">
    <property type="entry name" value="GDH"/>
    <property type="match status" value="1"/>
</dbReference>
<dbReference type="AlphaFoldDB" id="A0A9D3RZV3"/>
<dbReference type="InterPro" id="IPR029753">
    <property type="entry name" value="D-isomer_DH_CS"/>
</dbReference>
<evidence type="ECO:0000256" key="1">
    <source>
        <dbReference type="ARBA" id="ARBA00023002"/>
    </source>
</evidence>
<reference evidence="6" key="1">
    <citation type="submission" date="2021-01" db="EMBL/GenBank/DDBJ databases">
        <title>A chromosome-scale assembly of European eel, Anguilla anguilla.</title>
        <authorList>
            <person name="Henkel C."/>
            <person name="Jong-Raadsen S.A."/>
            <person name="Dufour S."/>
            <person name="Weltzien F.-A."/>
            <person name="Palstra A.P."/>
            <person name="Pelster B."/>
            <person name="Spaink H.P."/>
            <person name="Van Den Thillart G.E."/>
            <person name="Jansen H."/>
            <person name="Zahm M."/>
            <person name="Klopp C."/>
            <person name="Cedric C."/>
            <person name="Louis A."/>
            <person name="Berthelot C."/>
            <person name="Parey E."/>
            <person name="Roest Crollius H."/>
            <person name="Montfort J."/>
            <person name="Robinson-Rechavi M."/>
            <person name="Bucao C."/>
            <person name="Bouchez O."/>
            <person name="Gislard M."/>
            <person name="Lluch J."/>
            <person name="Milhes M."/>
            <person name="Lampietro C."/>
            <person name="Lopez Roques C."/>
            <person name="Donnadieu C."/>
            <person name="Braasch I."/>
            <person name="Desvignes T."/>
            <person name="Postlethwait J."/>
            <person name="Bobe J."/>
            <person name="Guiguen Y."/>
            <person name="Dirks R."/>
        </authorList>
    </citation>
    <scope>NUCLEOTIDE SEQUENCE</scope>
    <source>
        <strain evidence="6">Tag_6206</strain>
        <tissue evidence="6">Liver</tissue>
    </source>
</reference>
<comment type="caution">
    <text evidence="6">The sequence shown here is derived from an EMBL/GenBank/DDBJ whole genome shotgun (WGS) entry which is preliminary data.</text>
</comment>
<evidence type="ECO:0000313" key="7">
    <source>
        <dbReference type="Proteomes" id="UP001044222"/>
    </source>
</evidence>
<evidence type="ECO:0000259" key="5">
    <source>
        <dbReference type="Pfam" id="PF02826"/>
    </source>
</evidence>
<dbReference type="GO" id="GO:0005829">
    <property type="term" value="C:cytosol"/>
    <property type="evidence" value="ECO:0007669"/>
    <property type="project" value="TreeGrafter"/>
</dbReference>
<feature type="domain" description="D-isomer specific 2-hydroxyacid dehydrogenase NAD-binding" evidence="5">
    <location>
        <begin position="117"/>
        <end position="295"/>
    </location>
</feature>
<dbReference type="PANTHER" id="PTHR10996:SF137">
    <property type="entry name" value="GLYOXYLATE REDUCTASE_HYDROXYPYRUVATE REDUCTASE"/>
    <property type="match status" value="1"/>
</dbReference>
<proteinExistence type="inferred from homology"/>
<dbReference type="Proteomes" id="UP001044222">
    <property type="component" value="Chromosome 7"/>
</dbReference>
<evidence type="ECO:0000256" key="2">
    <source>
        <dbReference type="ARBA" id="ARBA00073306"/>
    </source>
</evidence>
<dbReference type="SUPFAM" id="SSF52283">
    <property type="entry name" value="Formate/glycerate dehydrogenase catalytic domain-like"/>
    <property type="match status" value="1"/>
</dbReference>
<dbReference type="GO" id="GO:0008465">
    <property type="term" value="F:hydroxypyruvate reductase (NADH) activity"/>
    <property type="evidence" value="ECO:0007669"/>
    <property type="project" value="TreeGrafter"/>
</dbReference>
<keyword evidence="7" id="KW-1185">Reference proteome</keyword>
<dbReference type="Gene3D" id="3.40.50.720">
    <property type="entry name" value="NAD(P)-binding Rossmann-like Domain"/>
    <property type="match status" value="2"/>
</dbReference>
<organism evidence="6 7">
    <name type="scientific">Anguilla anguilla</name>
    <name type="common">European freshwater eel</name>
    <name type="synonym">Muraena anguilla</name>
    <dbReference type="NCBI Taxonomy" id="7936"/>
    <lineage>
        <taxon>Eukaryota</taxon>
        <taxon>Metazoa</taxon>
        <taxon>Chordata</taxon>
        <taxon>Craniata</taxon>
        <taxon>Vertebrata</taxon>
        <taxon>Euteleostomi</taxon>
        <taxon>Actinopterygii</taxon>
        <taxon>Neopterygii</taxon>
        <taxon>Teleostei</taxon>
        <taxon>Anguilliformes</taxon>
        <taxon>Anguillidae</taxon>
        <taxon>Anguilla</taxon>
    </lineage>
</organism>
<dbReference type="FunFam" id="3.40.50.720:FF:000026">
    <property type="entry name" value="Glyoxylate/hydroxypyruvate reductase B"/>
    <property type="match status" value="1"/>
</dbReference>
<keyword evidence="1 3" id="KW-0560">Oxidoreductase</keyword>
<dbReference type="PANTHER" id="PTHR10996">
    <property type="entry name" value="2-HYDROXYACID DEHYDROGENASE-RELATED"/>
    <property type="match status" value="1"/>
</dbReference>
<evidence type="ECO:0000259" key="4">
    <source>
        <dbReference type="Pfam" id="PF00389"/>
    </source>
</evidence>
<dbReference type="InterPro" id="IPR006140">
    <property type="entry name" value="D-isomer_DH_NAD-bd"/>
</dbReference>
<dbReference type="SUPFAM" id="SSF51735">
    <property type="entry name" value="NAD(P)-binding Rossmann-fold domains"/>
    <property type="match status" value="1"/>
</dbReference>
<gene>
    <name evidence="6" type="ORF">ANANG_G00137070</name>
</gene>
<protein>
    <recommendedName>
        <fullName evidence="2">Glyoxylate reductase/hydroxypyruvate reductase</fullName>
    </recommendedName>
</protein>
<dbReference type="InterPro" id="IPR006139">
    <property type="entry name" value="D-isomer_2_OHA_DH_cat_dom"/>
</dbReference>
<dbReference type="GO" id="GO:0051287">
    <property type="term" value="F:NAD binding"/>
    <property type="evidence" value="ECO:0007669"/>
    <property type="project" value="InterPro"/>
</dbReference>
<evidence type="ECO:0000256" key="3">
    <source>
        <dbReference type="RuleBase" id="RU003719"/>
    </source>
</evidence>
<dbReference type="InterPro" id="IPR050223">
    <property type="entry name" value="D-isomer_2-hydroxyacid_DH"/>
</dbReference>
<name>A0A9D3RZV3_ANGAN</name>
<evidence type="ECO:0000313" key="6">
    <source>
        <dbReference type="EMBL" id="KAG5845277.1"/>
    </source>
</evidence>
<dbReference type="EMBL" id="JAFIRN010000007">
    <property type="protein sequence ID" value="KAG5845277.1"/>
    <property type="molecule type" value="Genomic_DNA"/>
</dbReference>
<accession>A0A9D3RZV3</accession>
<sequence>MQGAPRPMKVFVTRRIPQEGIRVLSNAGAFEVSVWESDEPVPRAELLKGVAGVDGMLCLLTDRIDTEVLNAAGAELKVISTMSVGFDHLAIEEIKKRGIRVGYTPDVLTDATAELTVALLLATARRLLEGVQEVKSGGWSSWKPLWMCGYGLNGSTVGIIGLGRIGMAIARRLKPFGVNKLLYTGRAPKPQAVEVEGEYVILDKLLSESDFVVVACSLTPETQGLCDKAFFAKMKRTAVFVNTSRGALVNQEDLYEALSSGQIAAAGLDVTTPEPLPTDHPLLTLKNCVVLPHIGSATYSTRGTMAELAATNLLAGLTGKAMPSELAL</sequence>
<dbReference type="InterPro" id="IPR036291">
    <property type="entry name" value="NAD(P)-bd_dom_sf"/>
</dbReference>
<comment type="similarity">
    <text evidence="3">Belongs to the D-isomer specific 2-hydroxyacid dehydrogenase family.</text>
</comment>
<feature type="domain" description="D-isomer specific 2-hydroxyacid dehydrogenase catalytic" evidence="4">
    <location>
        <begin position="10"/>
        <end position="325"/>
    </location>
</feature>
<dbReference type="PROSITE" id="PS00671">
    <property type="entry name" value="D_2_HYDROXYACID_DH_3"/>
    <property type="match status" value="1"/>
</dbReference>